<evidence type="ECO:0000313" key="5">
    <source>
        <dbReference type="Proteomes" id="UP000604475"/>
    </source>
</evidence>
<dbReference type="InterPro" id="IPR029479">
    <property type="entry name" value="Nitroreductase"/>
</dbReference>
<dbReference type="Gene3D" id="3.40.109.10">
    <property type="entry name" value="NADH Oxidase"/>
    <property type="match status" value="1"/>
</dbReference>
<dbReference type="InterPro" id="IPR000415">
    <property type="entry name" value="Nitroreductase-like"/>
</dbReference>
<dbReference type="Proteomes" id="UP000604475">
    <property type="component" value="Unassembled WGS sequence"/>
</dbReference>
<evidence type="ECO:0000256" key="2">
    <source>
        <dbReference type="ARBA" id="ARBA00023002"/>
    </source>
</evidence>
<evidence type="ECO:0000256" key="1">
    <source>
        <dbReference type="ARBA" id="ARBA00007118"/>
    </source>
</evidence>
<dbReference type="RefSeq" id="WP_203006785.1">
    <property type="nucleotide sequence ID" value="NZ_JADWYU010000091.1"/>
</dbReference>
<dbReference type="Pfam" id="PF00881">
    <property type="entry name" value="Nitroreductase"/>
    <property type="match status" value="2"/>
</dbReference>
<dbReference type="EMBL" id="JAEACQ010000220">
    <property type="protein sequence ID" value="MBL7629207.1"/>
    <property type="molecule type" value="Genomic_DNA"/>
</dbReference>
<comment type="caution">
    <text evidence="4">The sequence shown here is derived from an EMBL/GenBank/DDBJ whole genome shotgun (WGS) entry which is preliminary data.</text>
</comment>
<dbReference type="PANTHER" id="PTHR43673">
    <property type="entry name" value="NAD(P)H NITROREDUCTASE YDGI-RELATED"/>
    <property type="match status" value="1"/>
</dbReference>
<gene>
    <name evidence="4" type="ORF">I7412_18975</name>
</gene>
<dbReference type="SUPFAM" id="SSF55469">
    <property type="entry name" value="FMN-dependent nitroreductase-like"/>
    <property type="match status" value="1"/>
</dbReference>
<evidence type="ECO:0000313" key="4">
    <source>
        <dbReference type="EMBL" id="MBL7629207.1"/>
    </source>
</evidence>
<feature type="domain" description="Nitroreductase" evidence="3">
    <location>
        <begin position="7"/>
        <end position="54"/>
    </location>
</feature>
<dbReference type="GO" id="GO:0016491">
    <property type="term" value="F:oxidoreductase activity"/>
    <property type="evidence" value="ECO:0007669"/>
    <property type="project" value="UniProtKB-KW"/>
</dbReference>
<dbReference type="PANTHER" id="PTHR43673:SF10">
    <property type="entry name" value="NADH DEHYDROGENASE_NAD(P)H NITROREDUCTASE XCC3605-RELATED"/>
    <property type="match status" value="1"/>
</dbReference>
<organism evidence="4 5">
    <name type="scientific">Frankia nepalensis</name>
    <dbReference type="NCBI Taxonomy" id="1836974"/>
    <lineage>
        <taxon>Bacteria</taxon>
        <taxon>Bacillati</taxon>
        <taxon>Actinomycetota</taxon>
        <taxon>Actinomycetes</taxon>
        <taxon>Frankiales</taxon>
        <taxon>Frankiaceae</taxon>
        <taxon>Frankia</taxon>
    </lineage>
</organism>
<protein>
    <submittedName>
        <fullName evidence="4">Nitroreductase family protein</fullName>
    </submittedName>
</protein>
<keyword evidence="2" id="KW-0560">Oxidoreductase</keyword>
<name>A0A937UPK8_9ACTN</name>
<reference evidence="4" key="1">
    <citation type="submission" date="2020-12" db="EMBL/GenBank/DDBJ databases">
        <title>Genomic characterization of non-nitrogen-fixing Frankia strains.</title>
        <authorList>
            <person name="Carlos-Shanley C."/>
            <person name="Guerra T."/>
            <person name="Hahn D."/>
        </authorList>
    </citation>
    <scope>NUCLEOTIDE SEQUENCE</scope>
    <source>
        <strain evidence="4">CN6</strain>
    </source>
</reference>
<accession>A0A937UPK8</accession>
<dbReference type="AlphaFoldDB" id="A0A937UPK8"/>
<evidence type="ECO:0000259" key="3">
    <source>
        <dbReference type="Pfam" id="PF00881"/>
    </source>
</evidence>
<keyword evidence="5" id="KW-1185">Reference proteome</keyword>
<sequence length="171" mass="19160">METWDAIRARRNVRVYQDRAIPAEDLDRVLEAGRRAPSASNRQRWDFVLVTDRGKLVDLSTVWQGARHLAGAAAAVVLVIPEPESDRFRVMDQFDLGQATMMMMLAATDLGIGTGHSAVGDQDECRRLLGVPPTHQCAHMIALGYPSERPLAPLSRPDRRPFDEVVHRGHW</sequence>
<comment type="similarity">
    <text evidence="1">Belongs to the nitroreductase family.</text>
</comment>
<feature type="domain" description="Nitroreductase" evidence="3">
    <location>
        <begin position="70"/>
        <end position="145"/>
    </location>
</feature>
<proteinExistence type="inferred from homology"/>